<feature type="region of interest" description="Disordered" evidence="1">
    <location>
        <begin position="353"/>
        <end position="383"/>
    </location>
</feature>
<evidence type="ECO:0000313" key="3">
    <source>
        <dbReference type="Proteomes" id="UP000650467"/>
    </source>
</evidence>
<evidence type="ECO:0000313" key="2">
    <source>
        <dbReference type="EMBL" id="KAG2444421.1"/>
    </source>
</evidence>
<accession>A0A835WBQ8</accession>
<feature type="compositionally biased region" description="Low complexity" evidence="1">
    <location>
        <begin position="296"/>
        <end position="325"/>
    </location>
</feature>
<feature type="compositionally biased region" description="Low complexity" evidence="1">
    <location>
        <begin position="646"/>
        <end position="664"/>
    </location>
</feature>
<feature type="region of interest" description="Disordered" evidence="1">
    <location>
        <begin position="774"/>
        <end position="794"/>
    </location>
</feature>
<feature type="compositionally biased region" description="Basic and acidic residues" evidence="1">
    <location>
        <begin position="74"/>
        <end position="87"/>
    </location>
</feature>
<dbReference type="Proteomes" id="UP000650467">
    <property type="component" value="Unassembled WGS sequence"/>
</dbReference>
<sequence length="794" mass="79794">MQAPQACNPLGPTTSHTCGRPALPFRSYSTDTNGGGQPTGAASRAGANGNGNTSGKASGDGTGGGGGASGQGPHDWRPAHGRDKELQARTAGAEGPHREAGRRDWAAQGGRGQHHRGQSRPQQDGQPPHTMQRRLQAQPSGQQAKPRHQLPPRHGRGHGHGQQQAEGRGGGGGQAAEAAAAAPAVRAVAGGPPPGPGPGSGAVAAGADGGEGLGQEPGQELKPEQELEPGLQAFLDRVVEADARLEQASRAASSQAASSGGGGGSVPFTNQMTVAQATAAFMEHQERQLKGRARQAARAIAPPSTSTSDASSTTAAATGRRSTAAVGLRPVGSRGQQIAAILEGRLGPGAAAAAAATTSSDGRNSTNSTSTSSTNSSVGMLSSAHMDGSGGGGVWGAQYIRPLPQGLPQIARVFLAASRRQGLALPLPGVLSAYVAAAGQRGVLDMRAWPLADVLDVTAYVACGQAVHRGFVEQLRRALLDRWAELRPGQLAELVGGLHRLNEHDRLAAASRPGQGSSGLLRLLVMEADEHVRAALEVTRAARSAAAAAAAAAAPEVASAAPATASPARRSSRAGAGLVTEAAEAGADAGAGGGESAGVLPTGAPLRLARAYVSFLAAAAERRQSWSLCVTLRGTLRQAVQLMAASPSSDLGDGSSSSSSISSSGGAGAAGAAGAGRGGGEDLASAAPCELDDPVAAPADELARLVAAMQVLPKSEVEQLKAELGRCGDAVLRRAPQLSRPARALLLGALQEATAADWQLRGALAARLMELEAESKAASRQQQQQQQQQQKALG</sequence>
<feature type="region of interest" description="Disordered" evidence="1">
    <location>
        <begin position="292"/>
        <end position="328"/>
    </location>
</feature>
<feature type="compositionally biased region" description="Gly residues" evidence="1">
    <location>
        <begin position="665"/>
        <end position="678"/>
    </location>
</feature>
<feature type="region of interest" description="Disordered" evidence="1">
    <location>
        <begin position="646"/>
        <end position="686"/>
    </location>
</feature>
<reference evidence="2" key="1">
    <citation type="journal article" date="2020" name="bioRxiv">
        <title>Comparative genomics of Chlamydomonas.</title>
        <authorList>
            <person name="Craig R.J."/>
            <person name="Hasan A.R."/>
            <person name="Ness R.W."/>
            <person name="Keightley P.D."/>
        </authorList>
    </citation>
    <scope>NUCLEOTIDE SEQUENCE</scope>
    <source>
        <strain evidence="2">SAG 7.73</strain>
    </source>
</reference>
<feature type="compositionally biased region" description="Gly residues" evidence="1">
    <location>
        <begin position="58"/>
        <end position="70"/>
    </location>
</feature>
<name>A0A835WBQ8_CHLIN</name>
<dbReference type="EMBL" id="JAEHOC010000002">
    <property type="protein sequence ID" value="KAG2444421.1"/>
    <property type="molecule type" value="Genomic_DNA"/>
</dbReference>
<organism evidence="2 3">
    <name type="scientific">Chlamydomonas incerta</name>
    <dbReference type="NCBI Taxonomy" id="51695"/>
    <lineage>
        <taxon>Eukaryota</taxon>
        <taxon>Viridiplantae</taxon>
        <taxon>Chlorophyta</taxon>
        <taxon>core chlorophytes</taxon>
        <taxon>Chlorophyceae</taxon>
        <taxon>CS clade</taxon>
        <taxon>Chlamydomonadales</taxon>
        <taxon>Chlamydomonadaceae</taxon>
        <taxon>Chlamydomonas</taxon>
    </lineage>
</organism>
<feature type="compositionally biased region" description="Low complexity" evidence="1">
    <location>
        <begin position="40"/>
        <end position="57"/>
    </location>
</feature>
<evidence type="ECO:0000256" key="1">
    <source>
        <dbReference type="SAM" id="MobiDB-lite"/>
    </source>
</evidence>
<feature type="compositionally biased region" description="Low complexity" evidence="1">
    <location>
        <begin position="781"/>
        <end position="794"/>
    </location>
</feature>
<protein>
    <submittedName>
        <fullName evidence="2">Uncharacterized protein</fullName>
    </submittedName>
</protein>
<feature type="compositionally biased region" description="Basic residues" evidence="1">
    <location>
        <begin position="145"/>
        <end position="159"/>
    </location>
</feature>
<dbReference type="OrthoDB" id="548225at2759"/>
<comment type="caution">
    <text evidence="2">The sequence shown here is derived from an EMBL/GenBank/DDBJ whole genome shotgun (WGS) entry which is preliminary data.</text>
</comment>
<feature type="compositionally biased region" description="Low complexity" evidence="1">
    <location>
        <begin position="175"/>
        <end position="190"/>
    </location>
</feature>
<keyword evidence="3" id="KW-1185">Reference proteome</keyword>
<proteinExistence type="predicted"/>
<dbReference type="AlphaFoldDB" id="A0A835WBQ8"/>
<feature type="region of interest" description="Disordered" evidence="1">
    <location>
        <begin position="1"/>
        <end position="230"/>
    </location>
</feature>
<gene>
    <name evidence="2" type="ORF">HXX76_001174</name>
</gene>
<feature type="compositionally biased region" description="Low complexity" evidence="1">
    <location>
        <begin position="353"/>
        <end position="377"/>
    </location>
</feature>
<feature type="region of interest" description="Disordered" evidence="1">
    <location>
        <begin position="250"/>
        <end position="269"/>
    </location>
</feature>
<feature type="compositionally biased region" description="Polar residues" evidence="1">
    <location>
        <begin position="133"/>
        <end position="143"/>
    </location>
</feature>
<feature type="compositionally biased region" description="Basic and acidic residues" evidence="1">
    <location>
        <begin position="95"/>
        <end position="105"/>
    </location>
</feature>